<dbReference type="PROSITE" id="PS50203">
    <property type="entry name" value="CALPAIN_CAT"/>
    <property type="match status" value="1"/>
</dbReference>
<dbReference type="InterPro" id="IPR038765">
    <property type="entry name" value="Papain-like_cys_pep_sf"/>
</dbReference>
<dbReference type="HOGENOM" id="CLU_006770_0_0_1"/>
<dbReference type="Gene3D" id="2.60.120.380">
    <property type="match status" value="2"/>
</dbReference>
<evidence type="ECO:0000313" key="8">
    <source>
        <dbReference type="EMBL" id="KIM64021.1"/>
    </source>
</evidence>
<dbReference type="STRING" id="1036808.A0A0C3E7M1"/>
<dbReference type="InterPro" id="IPR051297">
    <property type="entry name" value="PalB/RIM13"/>
</dbReference>
<dbReference type="SMART" id="SM00720">
    <property type="entry name" value="calpain_III"/>
    <property type="match status" value="1"/>
</dbReference>
<organism evidence="8 9">
    <name type="scientific">Scleroderma citrinum Foug A</name>
    <dbReference type="NCBI Taxonomy" id="1036808"/>
    <lineage>
        <taxon>Eukaryota</taxon>
        <taxon>Fungi</taxon>
        <taxon>Dikarya</taxon>
        <taxon>Basidiomycota</taxon>
        <taxon>Agaricomycotina</taxon>
        <taxon>Agaricomycetes</taxon>
        <taxon>Agaricomycetidae</taxon>
        <taxon>Boletales</taxon>
        <taxon>Sclerodermatineae</taxon>
        <taxon>Sclerodermataceae</taxon>
        <taxon>Scleroderma</taxon>
    </lineage>
</organism>
<dbReference type="InterPro" id="IPR036181">
    <property type="entry name" value="MIT_dom_sf"/>
</dbReference>
<dbReference type="InterPro" id="IPR022683">
    <property type="entry name" value="Calpain_III"/>
</dbReference>
<dbReference type="InParanoid" id="A0A0C3E7M1"/>
<dbReference type="GO" id="GO:0006508">
    <property type="term" value="P:proteolysis"/>
    <property type="evidence" value="ECO:0007669"/>
    <property type="project" value="UniProtKB-KW"/>
</dbReference>
<reference evidence="9" key="2">
    <citation type="submission" date="2015-01" db="EMBL/GenBank/DDBJ databases">
        <title>Evolutionary Origins and Diversification of the Mycorrhizal Mutualists.</title>
        <authorList>
            <consortium name="DOE Joint Genome Institute"/>
            <consortium name="Mycorrhizal Genomics Consortium"/>
            <person name="Kohler A."/>
            <person name="Kuo A."/>
            <person name="Nagy L.G."/>
            <person name="Floudas D."/>
            <person name="Copeland A."/>
            <person name="Barry K.W."/>
            <person name="Cichocki N."/>
            <person name="Veneault-Fourrey C."/>
            <person name="LaButti K."/>
            <person name="Lindquist E.A."/>
            <person name="Lipzen A."/>
            <person name="Lundell T."/>
            <person name="Morin E."/>
            <person name="Murat C."/>
            <person name="Riley R."/>
            <person name="Ohm R."/>
            <person name="Sun H."/>
            <person name="Tunlid A."/>
            <person name="Henrissat B."/>
            <person name="Grigoriev I.V."/>
            <person name="Hibbett D.S."/>
            <person name="Martin F."/>
        </authorList>
    </citation>
    <scope>NUCLEOTIDE SEQUENCE [LARGE SCALE GENOMIC DNA]</scope>
    <source>
        <strain evidence="9">Foug A</strain>
    </source>
</reference>
<gene>
    <name evidence="8" type="ORF">SCLCIDRAFT_116338</name>
</gene>
<dbReference type="Gene3D" id="1.20.58.80">
    <property type="entry name" value="Phosphotransferase system, lactose/cellobiose-type IIA subunit"/>
    <property type="match status" value="1"/>
</dbReference>
<keyword evidence="3" id="KW-0378">Hydrolase</keyword>
<comment type="caution">
    <text evidence="5">Lacks conserved residue(s) required for the propagation of feature annotation.</text>
</comment>
<dbReference type="SUPFAM" id="SSF116846">
    <property type="entry name" value="MIT domain"/>
    <property type="match status" value="1"/>
</dbReference>
<dbReference type="Pfam" id="PF00648">
    <property type="entry name" value="Peptidase_C2"/>
    <property type="match status" value="1"/>
</dbReference>
<dbReference type="SUPFAM" id="SSF49758">
    <property type="entry name" value="Calpain large subunit, middle domain (domain III)"/>
    <property type="match status" value="2"/>
</dbReference>
<evidence type="ECO:0000256" key="2">
    <source>
        <dbReference type="ARBA" id="ARBA00022670"/>
    </source>
</evidence>
<dbReference type="EMBL" id="KN822031">
    <property type="protein sequence ID" value="KIM64021.1"/>
    <property type="molecule type" value="Genomic_DNA"/>
</dbReference>
<comment type="similarity">
    <text evidence="1">Belongs to the peptidase C2 family. PalB/RIM13 subfamily.</text>
</comment>
<feature type="domain" description="Calpain catalytic" evidence="7">
    <location>
        <begin position="104"/>
        <end position="380"/>
    </location>
</feature>
<sequence>RAARAEHSSDFSTAFRLYLSAADAFLHLSRSESLNLAFQTRCKASAAKALERAEKIKRASERPGACFEVDAIPIDWFTQEQQLYVLRKASMINGIRYPIWTDAVSTDPDGQPSIPQYAISPNNDGPHLPTWARPTQPPPTPFSSALSDRVELDPADIEQHLISDCSVCALISICVQHATTFKSKASIFSGSILLVSSIFPGQQPGRYDLKILINGIHRRVTVDDTLPFDFVGQPIGISTGKKEALWPALIEKGYMKLMGGYDFPGSNSAIDLHALTGWIPEFIDLQSTSFERERTWSRVINGFRGGHCVLTVGTDSKTTRKIKGLRLLPSHNYAVTDVRESAGERWMTLLDSRIPRATSPAPYGNSSRELTSGTLDMRWDDLCATFEGIYVSWDPQLFHQELGFHGMWKPRNAEDKEQSSIRHMRLLYTYTPNTISLSTSQSSISDNEVWVLLVRHLPDTRRTGEYITMTVDPEDEWMNAGAGIYTTSTHVLVRTKVPVDVAPRNLSRTLTILACYDGPFDDVCFSVNVFCGSGLTMNWDEKAGVGGVDGNFTIMNAGGNHTYPTYMLNPQWHLRILDQEPIRRSVSPAIGPNSSRGPGTWQGPSISAKEKAAVILSALGPREMSLNLTAVWSSGERVVELAQREVVASSGAYTYGHARAFANLSSGDYTVILSTFEPQIHLGAYTVKVESSRKFELTPISQEGAGMYTRVTKGEWDAHTAVGGPSHGRYHLNPVYELDIPSTTQFGARLHLTSGSQSASLNLSLFLATVPASFDHPVASSGPYSDALAGVDIPNRILAAGKYWLVPSTWTAGFQAGFKLVVYCSDSGCVVNRKCT</sequence>
<dbReference type="PANTHER" id="PTHR46143">
    <property type="entry name" value="CALPAIN-7"/>
    <property type="match status" value="1"/>
</dbReference>
<dbReference type="SUPFAM" id="SSF54001">
    <property type="entry name" value="Cysteine proteinases"/>
    <property type="match status" value="1"/>
</dbReference>
<evidence type="ECO:0000256" key="3">
    <source>
        <dbReference type="ARBA" id="ARBA00022801"/>
    </source>
</evidence>
<feature type="region of interest" description="Disordered" evidence="6">
    <location>
        <begin position="125"/>
        <end position="145"/>
    </location>
</feature>
<dbReference type="Proteomes" id="UP000053989">
    <property type="component" value="Unassembled WGS sequence"/>
</dbReference>
<reference evidence="8 9" key="1">
    <citation type="submission" date="2014-04" db="EMBL/GenBank/DDBJ databases">
        <authorList>
            <consortium name="DOE Joint Genome Institute"/>
            <person name="Kuo A."/>
            <person name="Kohler A."/>
            <person name="Nagy L.G."/>
            <person name="Floudas D."/>
            <person name="Copeland A."/>
            <person name="Barry K.W."/>
            <person name="Cichocki N."/>
            <person name="Veneault-Fourrey C."/>
            <person name="LaButti K."/>
            <person name="Lindquist E.A."/>
            <person name="Lipzen A."/>
            <person name="Lundell T."/>
            <person name="Morin E."/>
            <person name="Murat C."/>
            <person name="Sun H."/>
            <person name="Tunlid A."/>
            <person name="Henrissat B."/>
            <person name="Grigoriev I.V."/>
            <person name="Hibbett D.S."/>
            <person name="Martin F."/>
            <person name="Nordberg H.P."/>
            <person name="Cantor M.N."/>
            <person name="Hua S.X."/>
        </authorList>
    </citation>
    <scope>NUCLEOTIDE SEQUENCE [LARGE SCALE GENOMIC DNA]</scope>
    <source>
        <strain evidence="8 9">Foug A</strain>
    </source>
</reference>
<dbReference type="SMART" id="SM00230">
    <property type="entry name" value="CysPc"/>
    <property type="match status" value="1"/>
</dbReference>
<dbReference type="OrthoDB" id="167576at2759"/>
<dbReference type="InterPro" id="IPR001300">
    <property type="entry name" value="Peptidase_C2_calpain_cat"/>
</dbReference>
<evidence type="ECO:0000256" key="5">
    <source>
        <dbReference type="PROSITE-ProRule" id="PRU00239"/>
    </source>
</evidence>
<proteinExistence type="inferred from homology"/>
<name>A0A0C3E7M1_9AGAM</name>
<accession>A0A0C3E7M1</accession>
<keyword evidence="9" id="KW-1185">Reference proteome</keyword>
<dbReference type="InterPro" id="IPR036213">
    <property type="entry name" value="Calpain_III_sf"/>
</dbReference>
<dbReference type="GO" id="GO:0004198">
    <property type="term" value="F:calcium-dependent cysteine-type endopeptidase activity"/>
    <property type="evidence" value="ECO:0007669"/>
    <property type="project" value="InterPro"/>
</dbReference>
<feature type="non-terminal residue" evidence="8">
    <location>
        <position position="1"/>
    </location>
</feature>
<keyword evidence="2" id="KW-0645">Protease</keyword>
<evidence type="ECO:0000256" key="1">
    <source>
        <dbReference type="ARBA" id="ARBA00010193"/>
    </source>
</evidence>
<evidence type="ECO:0000256" key="6">
    <source>
        <dbReference type="SAM" id="MobiDB-lite"/>
    </source>
</evidence>
<evidence type="ECO:0000313" key="9">
    <source>
        <dbReference type="Proteomes" id="UP000053989"/>
    </source>
</evidence>
<keyword evidence="4" id="KW-0788">Thiol protease</keyword>
<evidence type="ECO:0000256" key="4">
    <source>
        <dbReference type="ARBA" id="ARBA00022807"/>
    </source>
</evidence>
<dbReference type="AlphaFoldDB" id="A0A0C3E7M1"/>
<evidence type="ECO:0000259" key="7">
    <source>
        <dbReference type="PROSITE" id="PS50203"/>
    </source>
</evidence>
<protein>
    <recommendedName>
        <fullName evidence="7">Calpain catalytic domain-containing protein</fullName>
    </recommendedName>
</protein>
<dbReference type="PANTHER" id="PTHR46143:SF1">
    <property type="entry name" value="CALPAIN-7"/>
    <property type="match status" value="1"/>
</dbReference>